<evidence type="ECO:0000256" key="5">
    <source>
        <dbReference type="ARBA" id="ARBA00022741"/>
    </source>
</evidence>
<comment type="similarity">
    <text evidence="8">Belongs to the tRNA(Ile)-lysidine synthase family.</text>
</comment>
<dbReference type="EMBL" id="JACRSS010000002">
    <property type="protein sequence ID" value="MBC8538409.1"/>
    <property type="molecule type" value="Genomic_DNA"/>
</dbReference>
<keyword evidence="2 8" id="KW-0963">Cytoplasm</keyword>
<dbReference type="InterPro" id="IPR014729">
    <property type="entry name" value="Rossmann-like_a/b/a_fold"/>
</dbReference>
<dbReference type="NCBIfam" id="TIGR02432">
    <property type="entry name" value="lysidine_TilS_N"/>
    <property type="match status" value="1"/>
</dbReference>
<keyword evidence="5 8" id="KW-0547">Nucleotide-binding</keyword>
<evidence type="ECO:0000256" key="6">
    <source>
        <dbReference type="ARBA" id="ARBA00022840"/>
    </source>
</evidence>
<dbReference type="Pfam" id="PF11734">
    <property type="entry name" value="TilS_C"/>
    <property type="match status" value="1"/>
</dbReference>
<proteinExistence type="inferred from homology"/>
<dbReference type="EC" id="6.3.4.19" evidence="8"/>
<protein>
    <recommendedName>
        <fullName evidence="8">tRNA(Ile)-lysidine synthase</fullName>
        <ecNumber evidence="8">6.3.4.19</ecNumber>
    </recommendedName>
    <alternativeName>
        <fullName evidence="8">tRNA(Ile)-2-lysyl-cytidine synthase</fullName>
    </alternativeName>
    <alternativeName>
        <fullName evidence="8">tRNA(Ile)-lysidine synthetase</fullName>
    </alternativeName>
</protein>
<evidence type="ECO:0000313" key="10">
    <source>
        <dbReference type="EMBL" id="MBC8538409.1"/>
    </source>
</evidence>
<comment type="domain">
    <text evidence="8">The N-terminal region contains the highly conserved SGGXDS motif, predicted to be a P-loop motif involved in ATP binding.</text>
</comment>
<dbReference type="Gene3D" id="3.40.50.620">
    <property type="entry name" value="HUPs"/>
    <property type="match status" value="1"/>
</dbReference>
<dbReference type="Gene3D" id="1.20.59.20">
    <property type="match status" value="1"/>
</dbReference>
<evidence type="ECO:0000256" key="7">
    <source>
        <dbReference type="ARBA" id="ARBA00048539"/>
    </source>
</evidence>
<dbReference type="Proteomes" id="UP000617951">
    <property type="component" value="Unassembled WGS sequence"/>
</dbReference>
<gene>
    <name evidence="8 10" type="primary">tilS</name>
    <name evidence="10" type="ORF">H8693_05615</name>
</gene>
<feature type="domain" description="Lysidine-tRNA(Ile) synthetase C-terminal" evidence="9">
    <location>
        <begin position="380"/>
        <end position="442"/>
    </location>
</feature>
<evidence type="ECO:0000256" key="3">
    <source>
        <dbReference type="ARBA" id="ARBA00022598"/>
    </source>
</evidence>
<feature type="binding site" evidence="8">
    <location>
        <begin position="27"/>
        <end position="32"/>
    </location>
    <ligand>
        <name>ATP</name>
        <dbReference type="ChEBI" id="CHEBI:30616"/>
    </ligand>
</feature>
<dbReference type="PANTHER" id="PTHR43033">
    <property type="entry name" value="TRNA(ILE)-LYSIDINE SYNTHASE-RELATED"/>
    <property type="match status" value="1"/>
</dbReference>
<evidence type="ECO:0000256" key="1">
    <source>
        <dbReference type="ARBA" id="ARBA00004496"/>
    </source>
</evidence>
<dbReference type="HAMAP" id="MF_01161">
    <property type="entry name" value="tRNA_Ile_lys_synt"/>
    <property type="match status" value="1"/>
</dbReference>
<evidence type="ECO:0000256" key="4">
    <source>
        <dbReference type="ARBA" id="ARBA00022694"/>
    </source>
</evidence>
<dbReference type="InterPro" id="IPR012094">
    <property type="entry name" value="tRNA_Ile_lys_synt"/>
</dbReference>
<dbReference type="CDD" id="cd01992">
    <property type="entry name" value="TilS_N"/>
    <property type="match status" value="1"/>
</dbReference>
<dbReference type="Pfam" id="PF01171">
    <property type="entry name" value="ATP_bind_3"/>
    <property type="match status" value="1"/>
</dbReference>
<dbReference type="GO" id="GO:0005524">
    <property type="term" value="F:ATP binding"/>
    <property type="evidence" value="ECO:0007669"/>
    <property type="project" value="UniProtKB-UniRule"/>
</dbReference>
<name>A0A926DJH6_9FIRM</name>
<sequence length="473" mass="53424">MIRDKIEETIQQYRLILPGERIGVAVSGGADSMVLLHVLENLAPRLGFSLMVLHFEHGIRGAESLRDMEFVKEQCALRQLPLAVGRGNVPKEVRETGESPEAVARRQRYAFFHEQKQEQKLDKIAVAHHKDDGAETFLLNLIRGSGISGLTSMKIRRSPGIIRPMMEVTREEILEYARRNSVAFVEDSSNASAEYSRNYVRSEILPRMAKLNPAVSQAIMRASELLLEEDAALDTYTDLEYTRCVQERGASLLIDLAVFNALSLAIKRRVIRKGLSHRYSLIDVDKNAVDRMIELARTGKTGKYFALQGKFFARVSYNALIISDKMYTIERNGSFSLRETGPTELWPGEMLFREPVEPPRQFPEKSSLVQFVNGEALEGAEIRTRREGDRFSPFGVHGSKKLKDWMIDRKIPAEMRDGIPLLARDGEVLWVIGYGLSEKLRVGENAPAAERLCYIFNHGGNEEDGKARHADGY</sequence>
<dbReference type="NCBIfam" id="TIGR02433">
    <property type="entry name" value="lysidine_TilS_C"/>
    <property type="match status" value="1"/>
</dbReference>
<accession>A0A926DJH6</accession>
<keyword evidence="11" id="KW-1185">Reference proteome</keyword>
<dbReference type="SUPFAM" id="SSF56037">
    <property type="entry name" value="PheT/TilS domain"/>
    <property type="match status" value="1"/>
</dbReference>
<dbReference type="GO" id="GO:0006400">
    <property type="term" value="P:tRNA modification"/>
    <property type="evidence" value="ECO:0007669"/>
    <property type="project" value="UniProtKB-UniRule"/>
</dbReference>
<dbReference type="SMART" id="SM00977">
    <property type="entry name" value="TilS_C"/>
    <property type="match status" value="1"/>
</dbReference>
<evidence type="ECO:0000313" key="11">
    <source>
        <dbReference type="Proteomes" id="UP000617951"/>
    </source>
</evidence>
<dbReference type="GO" id="GO:0005737">
    <property type="term" value="C:cytoplasm"/>
    <property type="evidence" value="ECO:0007669"/>
    <property type="project" value="UniProtKB-SubCell"/>
</dbReference>
<keyword evidence="6 8" id="KW-0067">ATP-binding</keyword>
<dbReference type="PANTHER" id="PTHR43033:SF1">
    <property type="entry name" value="TRNA(ILE)-LYSIDINE SYNTHASE-RELATED"/>
    <property type="match status" value="1"/>
</dbReference>
<comment type="function">
    <text evidence="8">Ligates lysine onto the cytidine present at position 34 of the AUA codon-specific tRNA(Ile) that contains the anticodon CAU, in an ATP-dependent manner. Cytidine is converted to lysidine, thus changing the amino acid specificity of the tRNA from methionine to isoleucine.</text>
</comment>
<evidence type="ECO:0000259" key="9">
    <source>
        <dbReference type="SMART" id="SM00977"/>
    </source>
</evidence>
<comment type="catalytic activity">
    <reaction evidence="7 8">
        <text>cytidine(34) in tRNA(Ile2) + L-lysine + ATP = lysidine(34) in tRNA(Ile2) + AMP + diphosphate + H(+)</text>
        <dbReference type="Rhea" id="RHEA:43744"/>
        <dbReference type="Rhea" id="RHEA-COMP:10625"/>
        <dbReference type="Rhea" id="RHEA-COMP:10670"/>
        <dbReference type="ChEBI" id="CHEBI:15378"/>
        <dbReference type="ChEBI" id="CHEBI:30616"/>
        <dbReference type="ChEBI" id="CHEBI:32551"/>
        <dbReference type="ChEBI" id="CHEBI:33019"/>
        <dbReference type="ChEBI" id="CHEBI:82748"/>
        <dbReference type="ChEBI" id="CHEBI:83665"/>
        <dbReference type="ChEBI" id="CHEBI:456215"/>
        <dbReference type="EC" id="6.3.4.19"/>
    </reaction>
</comment>
<keyword evidence="3 8" id="KW-0436">Ligase</keyword>
<evidence type="ECO:0000256" key="8">
    <source>
        <dbReference type="HAMAP-Rule" id="MF_01161"/>
    </source>
</evidence>
<dbReference type="InterPro" id="IPR012796">
    <property type="entry name" value="Lysidine-tRNA-synth_C"/>
</dbReference>
<organism evidence="10 11">
    <name type="scientific">Guopingia tenuis</name>
    <dbReference type="NCBI Taxonomy" id="2763656"/>
    <lineage>
        <taxon>Bacteria</taxon>
        <taxon>Bacillati</taxon>
        <taxon>Bacillota</taxon>
        <taxon>Clostridia</taxon>
        <taxon>Christensenellales</taxon>
        <taxon>Christensenellaceae</taxon>
        <taxon>Guopingia</taxon>
    </lineage>
</organism>
<dbReference type="GO" id="GO:0032267">
    <property type="term" value="F:tRNA(Ile)-lysidine synthase activity"/>
    <property type="evidence" value="ECO:0007669"/>
    <property type="project" value="UniProtKB-EC"/>
</dbReference>
<dbReference type="AlphaFoldDB" id="A0A926DJH6"/>
<dbReference type="RefSeq" id="WP_249280176.1">
    <property type="nucleotide sequence ID" value="NZ_JACRSS010000002.1"/>
</dbReference>
<comment type="subcellular location">
    <subcellularLocation>
        <location evidence="1 8">Cytoplasm</location>
    </subcellularLocation>
</comment>
<dbReference type="SUPFAM" id="SSF82829">
    <property type="entry name" value="MesJ substrate recognition domain-like"/>
    <property type="match status" value="1"/>
</dbReference>
<keyword evidence="4 8" id="KW-0819">tRNA processing</keyword>
<comment type="caution">
    <text evidence="10">The sequence shown here is derived from an EMBL/GenBank/DDBJ whole genome shotgun (WGS) entry which is preliminary data.</text>
</comment>
<dbReference type="SUPFAM" id="SSF52402">
    <property type="entry name" value="Adenine nucleotide alpha hydrolases-like"/>
    <property type="match status" value="1"/>
</dbReference>
<dbReference type="InterPro" id="IPR012795">
    <property type="entry name" value="tRNA_Ile_lys_synt_N"/>
</dbReference>
<dbReference type="InterPro" id="IPR011063">
    <property type="entry name" value="TilS/TtcA_N"/>
</dbReference>
<evidence type="ECO:0000256" key="2">
    <source>
        <dbReference type="ARBA" id="ARBA00022490"/>
    </source>
</evidence>
<reference evidence="10" key="1">
    <citation type="submission" date="2020-08" db="EMBL/GenBank/DDBJ databases">
        <title>Genome public.</title>
        <authorList>
            <person name="Liu C."/>
            <person name="Sun Q."/>
        </authorList>
    </citation>
    <scope>NUCLEOTIDE SEQUENCE</scope>
    <source>
        <strain evidence="10">NSJ-63</strain>
    </source>
</reference>